<keyword evidence="3" id="KW-1185">Reference proteome</keyword>
<proteinExistence type="predicted"/>
<gene>
    <name evidence="2" type="ORF">SAMN04489743_2040</name>
</gene>
<dbReference type="AlphaFoldDB" id="A0A1H1YJN5"/>
<dbReference type="RefSeq" id="WP_091719686.1">
    <property type="nucleotide sequence ID" value="NZ_LT629779.1"/>
</dbReference>
<evidence type="ECO:0000313" key="2">
    <source>
        <dbReference type="EMBL" id="SDT21535.1"/>
    </source>
</evidence>
<dbReference type="EMBL" id="LT629779">
    <property type="protein sequence ID" value="SDT21535.1"/>
    <property type="molecule type" value="Genomic_DNA"/>
</dbReference>
<feature type="transmembrane region" description="Helical" evidence="1">
    <location>
        <begin position="40"/>
        <end position="61"/>
    </location>
</feature>
<keyword evidence="1" id="KW-0812">Transmembrane</keyword>
<keyword evidence="1" id="KW-1133">Transmembrane helix</keyword>
<protein>
    <submittedName>
        <fullName evidence="2">Uncharacterized protein</fullName>
    </submittedName>
</protein>
<dbReference type="Proteomes" id="UP000198751">
    <property type="component" value="Chromosome I"/>
</dbReference>
<evidence type="ECO:0000256" key="1">
    <source>
        <dbReference type="SAM" id="Phobius"/>
    </source>
</evidence>
<accession>A0A1H1YJN5</accession>
<organism evidence="2 3">
    <name type="scientific">Pseudarthrobacter equi</name>
    <dbReference type="NCBI Taxonomy" id="728066"/>
    <lineage>
        <taxon>Bacteria</taxon>
        <taxon>Bacillati</taxon>
        <taxon>Actinomycetota</taxon>
        <taxon>Actinomycetes</taxon>
        <taxon>Micrococcales</taxon>
        <taxon>Micrococcaceae</taxon>
        <taxon>Pseudarthrobacter</taxon>
    </lineage>
</organism>
<sequence>MGGLDDLLAGSADRWAKAERRAEGVADLCLGRAVRNYFTLYLPIGAVVLFLTGASLGMLSFPDEASITNIFGFGCLLTGVGLMIGGLVYNVKVLETAATWAPATLLCPSATTNGRLYAADPRQGGHDPGPHERQT</sequence>
<dbReference type="OrthoDB" id="4941333at2"/>
<evidence type="ECO:0000313" key="3">
    <source>
        <dbReference type="Proteomes" id="UP000198751"/>
    </source>
</evidence>
<reference evidence="3" key="1">
    <citation type="submission" date="2016-10" db="EMBL/GenBank/DDBJ databases">
        <authorList>
            <person name="Varghese N."/>
            <person name="Submissions S."/>
        </authorList>
    </citation>
    <scope>NUCLEOTIDE SEQUENCE [LARGE SCALE GENOMIC DNA]</scope>
    <source>
        <strain evidence="3">IMMIB L-1606</strain>
    </source>
</reference>
<name>A0A1H1YJN5_9MICC</name>
<keyword evidence="1" id="KW-0472">Membrane</keyword>
<feature type="transmembrane region" description="Helical" evidence="1">
    <location>
        <begin position="67"/>
        <end position="89"/>
    </location>
</feature>